<reference evidence="1" key="1">
    <citation type="submission" date="2018-11" db="EMBL/GenBank/DDBJ databases">
        <authorList>
            <person name="Grassa J C."/>
        </authorList>
    </citation>
    <scope>NUCLEOTIDE SEQUENCE [LARGE SCALE GENOMIC DNA]</scope>
</reference>
<keyword evidence="2" id="KW-1185">Reference proteome</keyword>
<sequence length="222" mass="24454">MEKVDANGLLVITVPMHIWKSLDLAGCLTRSADPAAASTVSFPPVSSKSARFLVRPGYGMVLFDWVCKELKTHGGKEKEIEVPRCLLNQLKDHKRVKKAYQPLHQSFMLAKLPVVVSRDKKARSCGRSRNGEVQNLTPIACCLVAWARAKASTLQHVAQVSKGNSEALLDTQSRSFAIKGAASLPILWTKLFSKASTLIIGPVGGRYEDLLRFQPSSWQKAR</sequence>
<reference evidence="1" key="2">
    <citation type="submission" date="2021-03" db="UniProtKB">
        <authorList>
            <consortium name="EnsemblPlants"/>
        </authorList>
    </citation>
    <scope>IDENTIFICATION</scope>
</reference>
<evidence type="ECO:0000313" key="2">
    <source>
        <dbReference type="Proteomes" id="UP000596661"/>
    </source>
</evidence>
<dbReference type="AlphaFoldDB" id="A0A803PCD5"/>
<name>A0A803PCD5_CANSA</name>
<dbReference type="Gramene" id="evm.model.04.1260">
    <property type="protein sequence ID" value="cds.evm.model.04.1260"/>
    <property type="gene ID" value="evm.TU.04.1260"/>
</dbReference>
<organism evidence="1 2">
    <name type="scientific">Cannabis sativa</name>
    <name type="common">Hemp</name>
    <name type="synonym">Marijuana</name>
    <dbReference type="NCBI Taxonomy" id="3483"/>
    <lineage>
        <taxon>Eukaryota</taxon>
        <taxon>Viridiplantae</taxon>
        <taxon>Streptophyta</taxon>
        <taxon>Embryophyta</taxon>
        <taxon>Tracheophyta</taxon>
        <taxon>Spermatophyta</taxon>
        <taxon>Magnoliopsida</taxon>
        <taxon>eudicotyledons</taxon>
        <taxon>Gunneridae</taxon>
        <taxon>Pentapetalae</taxon>
        <taxon>rosids</taxon>
        <taxon>fabids</taxon>
        <taxon>Rosales</taxon>
        <taxon>Cannabaceae</taxon>
        <taxon>Cannabis</taxon>
    </lineage>
</organism>
<protein>
    <submittedName>
        <fullName evidence="1">Uncharacterized protein</fullName>
    </submittedName>
</protein>
<proteinExistence type="predicted"/>
<dbReference type="Proteomes" id="UP000596661">
    <property type="component" value="Chromosome 4"/>
</dbReference>
<evidence type="ECO:0000313" key="1">
    <source>
        <dbReference type="EnsemblPlants" id="cds.evm.model.04.1260"/>
    </source>
</evidence>
<accession>A0A803PCD5</accession>
<dbReference type="EnsemblPlants" id="evm.model.04.1260">
    <property type="protein sequence ID" value="cds.evm.model.04.1260"/>
    <property type="gene ID" value="evm.TU.04.1260"/>
</dbReference>
<dbReference type="EMBL" id="UZAU01000382">
    <property type="status" value="NOT_ANNOTATED_CDS"/>
    <property type="molecule type" value="Genomic_DNA"/>
</dbReference>